<evidence type="ECO:0000259" key="13">
    <source>
        <dbReference type="Pfam" id="PF01593"/>
    </source>
</evidence>
<evidence type="ECO:0000256" key="5">
    <source>
        <dbReference type="ARBA" id="ARBA00023026"/>
    </source>
</evidence>
<name>A0A077UVT6_9STAP</name>
<dbReference type="Gene3D" id="3.50.50.60">
    <property type="entry name" value="FAD/NAD(P)-binding domain"/>
    <property type="match status" value="2"/>
</dbReference>
<comment type="function">
    <text evidence="7">Involved in the biosynthesis of the yellow-orange carotenoid staphyloxanthin, which plays a role in the virulence via its protective function against oxidative stress. Catalyzes three successive dehydrogenation reactions that lead to the introduction of three double bonds into 4,4'-diapophytoene (dehydrosqualene), with 4,4'-diapophytofluene and 4,4'-diapo-zeta-carotene as intermediates, and 4,4'-diaponeurosporene (the major deep-yellow pigment in staphylococci strains) as the end product.</text>
</comment>
<comment type="pathway">
    <text evidence="8">Carotenoid biosynthesis; staphyloxanthin biosynthesis; staphyloxanthin from farnesyl diphosphate: step 2/5.</text>
</comment>
<keyword evidence="3" id="KW-0274">FAD</keyword>
<protein>
    <recommendedName>
        <fullName evidence="10">4,4'-diapophytoene desaturase (4,4'-diaponeurosporene-forming)</fullName>
    </recommendedName>
    <alternativeName>
        <fullName evidence="11">Dehydrosqualene desaturase</fullName>
    </alternativeName>
</protein>
<evidence type="ECO:0000256" key="12">
    <source>
        <dbReference type="RuleBase" id="RU362075"/>
    </source>
</evidence>
<dbReference type="PANTHER" id="PTHR43734:SF1">
    <property type="entry name" value="PHYTOENE DESATURASE"/>
    <property type="match status" value="1"/>
</dbReference>
<comment type="catalytic activity">
    <reaction evidence="6">
        <text>15-cis-4,4'-diapophytoene + 3 FAD + 3 H(+) = all-trans-4,4'-diaponeurosporene + 3 FADH2</text>
        <dbReference type="Rhea" id="RHEA:42800"/>
        <dbReference type="ChEBI" id="CHEBI:15378"/>
        <dbReference type="ChEBI" id="CHEBI:57692"/>
        <dbReference type="ChEBI" id="CHEBI:58307"/>
        <dbReference type="ChEBI" id="CHEBI:62738"/>
        <dbReference type="ChEBI" id="CHEBI:62743"/>
    </reaction>
</comment>
<organism evidence="14 15">
    <name type="scientific">Staphylococcus schweitzeri</name>
    <dbReference type="NCBI Taxonomy" id="1654388"/>
    <lineage>
        <taxon>Bacteria</taxon>
        <taxon>Bacillati</taxon>
        <taxon>Bacillota</taxon>
        <taxon>Bacilli</taxon>
        <taxon>Bacillales</taxon>
        <taxon>Staphylococcaceae</taxon>
        <taxon>Staphylococcus</taxon>
    </lineage>
</organism>
<keyword evidence="4 12" id="KW-0560">Oxidoreductase</keyword>
<dbReference type="GO" id="GO:0102223">
    <property type="term" value="F:4,4'-diapophytoene desaturase (4,4'-diaponeurosporene-forming)"/>
    <property type="evidence" value="ECO:0007669"/>
    <property type="project" value="RHEA"/>
</dbReference>
<feature type="domain" description="Amine oxidase" evidence="13">
    <location>
        <begin position="11"/>
        <end position="495"/>
    </location>
</feature>
<evidence type="ECO:0000256" key="8">
    <source>
        <dbReference type="ARBA" id="ARBA00037886"/>
    </source>
</evidence>
<gene>
    <name evidence="14" type="primary">crtN</name>
    <name evidence="14" type="ORF">ERS140147_01463</name>
</gene>
<proteinExistence type="inferred from homology"/>
<dbReference type="PRINTS" id="PR00419">
    <property type="entry name" value="ADXRDTASE"/>
</dbReference>
<dbReference type="InterPro" id="IPR036188">
    <property type="entry name" value="FAD/NAD-bd_sf"/>
</dbReference>
<dbReference type="GO" id="GO:0016117">
    <property type="term" value="P:carotenoid biosynthetic process"/>
    <property type="evidence" value="ECO:0007669"/>
    <property type="project" value="UniProtKB-KW"/>
</dbReference>
<evidence type="ECO:0000256" key="2">
    <source>
        <dbReference type="ARBA" id="ARBA00022746"/>
    </source>
</evidence>
<evidence type="ECO:0000256" key="9">
    <source>
        <dbReference type="ARBA" id="ARBA00038322"/>
    </source>
</evidence>
<keyword evidence="2 12" id="KW-0125">Carotenoid biosynthesis</keyword>
<dbReference type="InterPro" id="IPR014105">
    <property type="entry name" value="Carotenoid/retinoid_OxRdtase"/>
</dbReference>
<dbReference type="AlphaFoldDB" id="A0A077UVT6"/>
<accession>A0A077UVT6</accession>
<evidence type="ECO:0000256" key="3">
    <source>
        <dbReference type="ARBA" id="ARBA00022827"/>
    </source>
</evidence>
<evidence type="ECO:0000256" key="4">
    <source>
        <dbReference type="ARBA" id="ARBA00023002"/>
    </source>
</evidence>
<evidence type="ECO:0000313" key="15">
    <source>
        <dbReference type="Proteomes" id="UP000044616"/>
    </source>
</evidence>
<sequence>MKIAVIGAGVTGLAAAARIASQGHEVTIFEKNTNVGGRMNQLKKDGFTFDMGPTIVMMPDVYKDVFTMCGKNYEDYIELRQLRYIYDVYFDRDDCITVPTDLAELQHMLESIEPGSTHGFMSFLTDVYKKYEIARRYFLERTYRKPSDFYNMTSLVQGAKLKTLNHADQLIEHYIDNEKIQKLLAFQTLYIGIDPKRGPSLYSIIPMIEMMFGVHFIKGGMYGMAQGLAQLNKDLGVNIELNAEIEQIIIDPKFKRADAIKVNGDIRKFDKILCTADFPSVAESLMPDFAPIKKYPPHKIADLDYSCSAFLMYIGIDIDVTDQVRLHNVIFSDDFRGNIEEIFEGDLSHDPSIYVYVPAVADKELAPEGKTGIYVLMPTPELKTGSGIDWSDEALTQQIKEIIYRKLATIEAFEDIKSHIVSETTFTPNDFEQTYHAKFGSAFGLMPTLAQSNYYRPQNVSRDYKDLYFAGASTHPGAGVPIVLTSAKITVDEMIKDIEQGV</sequence>
<dbReference type="RefSeq" id="WP_047530820.1">
    <property type="nucleotide sequence ID" value="NZ_CCEH01000011.1"/>
</dbReference>
<dbReference type="SUPFAM" id="SSF51905">
    <property type="entry name" value="FAD/NAD(P)-binding domain"/>
    <property type="match status" value="1"/>
</dbReference>
<evidence type="ECO:0000256" key="7">
    <source>
        <dbReference type="ARBA" id="ARBA00037711"/>
    </source>
</evidence>
<dbReference type="EMBL" id="CCEH01000011">
    <property type="protein sequence ID" value="CDR28331.1"/>
    <property type="molecule type" value="Genomic_DNA"/>
</dbReference>
<evidence type="ECO:0000256" key="6">
    <source>
        <dbReference type="ARBA" id="ARBA00037003"/>
    </source>
</evidence>
<dbReference type="Proteomes" id="UP000044616">
    <property type="component" value="Unassembled WGS sequence"/>
</dbReference>
<reference evidence="14 15" key="1">
    <citation type="submission" date="2014-05" db="EMBL/GenBank/DDBJ databases">
        <authorList>
            <person name="Aslett A.Martin."/>
            <person name="De Silva Nishadi"/>
        </authorList>
    </citation>
    <scope>NUCLEOTIDE SEQUENCE [LARGE SCALE GENOMIC DNA]</scope>
</reference>
<evidence type="ECO:0000256" key="1">
    <source>
        <dbReference type="ARBA" id="ARBA00022630"/>
    </source>
</evidence>
<keyword evidence="5" id="KW-0843">Virulence</keyword>
<evidence type="ECO:0000256" key="10">
    <source>
        <dbReference type="ARBA" id="ARBA00040984"/>
    </source>
</evidence>
<dbReference type="Pfam" id="PF01593">
    <property type="entry name" value="Amino_oxidase"/>
    <property type="match status" value="1"/>
</dbReference>
<dbReference type="PANTHER" id="PTHR43734">
    <property type="entry name" value="PHYTOENE DESATURASE"/>
    <property type="match status" value="1"/>
</dbReference>
<evidence type="ECO:0000256" key="11">
    <source>
        <dbReference type="ARBA" id="ARBA00042106"/>
    </source>
</evidence>
<evidence type="ECO:0000313" key="14">
    <source>
        <dbReference type="EMBL" id="CDR28331.1"/>
    </source>
</evidence>
<dbReference type="InterPro" id="IPR002937">
    <property type="entry name" value="Amino_oxidase"/>
</dbReference>
<comment type="similarity">
    <text evidence="9">Belongs to the carotenoid/retinoid oxidoreductase family. CrtN subfamily.</text>
</comment>
<dbReference type="NCBIfam" id="TIGR02734">
    <property type="entry name" value="crtI_fam"/>
    <property type="match status" value="1"/>
</dbReference>
<keyword evidence="1" id="KW-0285">Flavoprotein</keyword>